<dbReference type="InterPro" id="IPR029787">
    <property type="entry name" value="Nucleotide_cyclase"/>
</dbReference>
<protein>
    <submittedName>
        <fullName evidence="5">Diguanylate cyclase/phosphodiesterase (GGDEF &amp; EAL domains) with PAS/PAC sensor(S)</fullName>
    </submittedName>
</protein>
<evidence type="ECO:0000256" key="1">
    <source>
        <dbReference type="SAM" id="Phobius"/>
    </source>
</evidence>
<accession>A0A3B0TJ90</accession>
<dbReference type="InterPro" id="IPR000160">
    <property type="entry name" value="GGDEF_dom"/>
</dbReference>
<dbReference type="Pfam" id="PF08447">
    <property type="entry name" value="PAS_3"/>
    <property type="match status" value="1"/>
</dbReference>
<feature type="transmembrane region" description="Helical" evidence="1">
    <location>
        <begin position="201"/>
        <end position="222"/>
    </location>
</feature>
<dbReference type="SMART" id="SM00267">
    <property type="entry name" value="GGDEF"/>
    <property type="match status" value="1"/>
</dbReference>
<feature type="domain" description="GGDEF" evidence="4">
    <location>
        <begin position="549"/>
        <end position="683"/>
    </location>
</feature>
<dbReference type="InterPro" id="IPR035965">
    <property type="entry name" value="PAS-like_dom_sf"/>
</dbReference>
<feature type="domain" description="EAL" evidence="3">
    <location>
        <begin position="692"/>
        <end position="947"/>
    </location>
</feature>
<feature type="transmembrane region" description="Helical" evidence="1">
    <location>
        <begin position="296"/>
        <end position="314"/>
    </location>
</feature>
<keyword evidence="1" id="KW-0812">Transmembrane</keyword>
<dbReference type="PROSITE" id="PS50883">
    <property type="entry name" value="EAL"/>
    <property type="match status" value="1"/>
</dbReference>
<sequence length="947" mass="103059">MVLVAAVFLTLSGRGWALDTVVVPGETLRIDLSTTTDRYIGIGPKLTLEDGEGGSPVIEVDAGAGNADPAWAVFALKNTSGAPLRRWIVVNNSGSADSGFIWPHVTGNRVQGIAATGEAVTRAIRTGPVDIFELELPPDLAVTYVMEISGRPPDRLTLWDPDTYEANIRPQSLFHGLLVGIIGLLAILMSSLYVVRRRVMYPAAALSGWAALAILGAEFGLWQTGLGVSGQVNGSIRAVGELLFTGAMGWLLYTFLELGSRLIWAVRAILILAVGIAAASIAAIFFPAPIAGLARMLGIAVTVFGLIVVVRYGLKGSSRANSLLPAWLVLTVFTGLSSAVYAGALNPDIAPSIYVAGIVLVVMIASFTVMQYAFSVDVTGEGKTSELGLRAVAFSATGLSIWDWSVTDEQINVGREVAAALGLPEGALDGSQDRWLEHVHQLDKDRFIYAANAAVARPDGALDIEIRMRTSIGTQRWYHLRGRAVAREGNLATRFIGSLQEVTAEKLSRERLLRDAVHDALTGLPNRALMFDRLSRAIDAVKSGSRGARKPSVFVIDIDRFKNVNDSFGHAIGDSIITIVAQRLGELVDPQDTLARVQGDQFVLAVTSTARPGDLEDCAAKLRQRLKEPIYVGEQEVFLTGSIGFATYDETVQSTAEELVRAAELAMVHAKSKGFDSIEVYRPEMQSERTSRARLEADLRRALERKEIELRYQPIMDLVHERVVGFEALMRWRHPEHGELAPDEFIEMAEELGVIVDLGHYALDAAARQLANWIRAFTMDQQIFVSVNVSSRQIFRQDLMRDVRLIMSRADIPPGSLRLEITESLVMENPELATYVLERIHSMGAGLSLDDFGTGYSALGYLQRFPFDTLKVDKSFVAGAAAGGSPVILKSIIGLAHDLGMKVVAEGIETEADVNRLRDMGCQYGQGFFYARPLDPKAAIEFLAEWK</sequence>
<dbReference type="SUPFAM" id="SSF55785">
    <property type="entry name" value="PYP-like sensor domain (PAS domain)"/>
    <property type="match status" value="1"/>
</dbReference>
<dbReference type="PROSITE" id="PS50887">
    <property type="entry name" value="GGDEF"/>
    <property type="match status" value="1"/>
</dbReference>
<gene>
    <name evidence="5" type="ORF">MNBD_ALPHA09-1833</name>
</gene>
<evidence type="ECO:0000259" key="4">
    <source>
        <dbReference type="PROSITE" id="PS50887"/>
    </source>
</evidence>
<dbReference type="SUPFAM" id="SSF55073">
    <property type="entry name" value="Nucleotide cyclase"/>
    <property type="match status" value="1"/>
</dbReference>
<keyword evidence="1" id="KW-0472">Membrane</keyword>
<dbReference type="InterPro" id="IPR000700">
    <property type="entry name" value="PAS-assoc_C"/>
</dbReference>
<dbReference type="CDD" id="cd01949">
    <property type="entry name" value="GGDEF"/>
    <property type="match status" value="1"/>
</dbReference>
<dbReference type="InterPro" id="IPR035919">
    <property type="entry name" value="EAL_sf"/>
</dbReference>
<dbReference type="Gene3D" id="3.30.70.270">
    <property type="match status" value="1"/>
</dbReference>
<dbReference type="InterPro" id="IPR013655">
    <property type="entry name" value="PAS_fold_3"/>
</dbReference>
<evidence type="ECO:0000259" key="3">
    <source>
        <dbReference type="PROSITE" id="PS50883"/>
    </source>
</evidence>
<dbReference type="NCBIfam" id="TIGR00254">
    <property type="entry name" value="GGDEF"/>
    <property type="match status" value="1"/>
</dbReference>
<keyword evidence="1" id="KW-1133">Transmembrane helix</keyword>
<dbReference type="InterPro" id="IPR001633">
    <property type="entry name" value="EAL_dom"/>
</dbReference>
<dbReference type="Pfam" id="PF00563">
    <property type="entry name" value="EAL"/>
    <property type="match status" value="1"/>
</dbReference>
<dbReference type="PROSITE" id="PS50113">
    <property type="entry name" value="PAC"/>
    <property type="match status" value="1"/>
</dbReference>
<evidence type="ECO:0000259" key="2">
    <source>
        <dbReference type="PROSITE" id="PS50113"/>
    </source>
</evidence>
<dbReference type="Gene3D" id="3.30.450.20">
    <property type="entry name" value="PAS domain"/>
    <property type="match status" value="1"/>
</dbReference>
<feature type="transmembrane region" description="Helical" evidence="1">
    <location>
        <begin position="326"/>
        <end position="345"/>
    </location>
</feature>
<dbReference type="SUPFAM" id="SSF141868">
    <property type="entry name" value="EAL domain-like"/>
    <property type="match status" value="1"/>
</dbReference>
<dbReference type="Gene3D" id="3.20.20.450">
    <property type="entry name" value="EAL domain"/>
    <property type="match status" value="1"/>
</dbReference>
<feature type="transmembrane region" description="Helical" evidence="1">
    <location>
        <begin position="173"/>
        <end position="194"/>
    </location>
</feature>
<dbReference type="CDD" id="cd01948">
    <property type="entry name" value="EAL"/>
    <property type="match status" value="1"/>
</dbReference>
<feature type="domain" description="PAC" evidence="2">
    <location>
        <begin position="462"/>
        <end position="514"/>
    </location>
</feature>
<proteinExistence type="predicted"/>
<dbReference type="SMART" id="SM00052">
    <property type="entry name" value="EAL"/>
    <property type="match status" value="1"/>
</dbReference>
<dbReference type="PANTHER" id="PTHR44757:SF2">
    <property type="entry name" value="BIOFILM ARCHITECTURE MAINTENANCE PROTEIN MBAA"/>
    <property type="match status" value="1"/>
</dbReference>
<dbReference type="InterPro" id="IPR052155">
    <property type="entry name" value="Biofilm_reg_signaling"/>
</dbReference>
<dbReference type="EMBL" id="UOEM01000099">
    <property type="protein sequence ID" value="VAW16820.1"/>
    <property type="molecule type" value="Genomic_DNA"/>
</dbReference>
<feature type="transmembrane region" description="Helical" evidence="1">
    <location>
        <begin position="234"/>
        <end position="256"/>
    </location>
</feature>
<dbReference type="PANTHER" id="PTHR44757">
    <property type="entry name" value="DIGUANYLATE CYCLASE DGCP"/>
    <property type="match status" value="1"/>
</dbReference>
<dbReference type="AlphaFoldDB" id="A0A3B0TJ90"/>
<evidence type="ECO:0000313" key="5">
    <source>
        <dbReference type="EMBL" id="VAW16820.1"/>
    </source>
</evidence>
<feature type="transmembrane region" description="Helical" evidence="1">
    <location>
        <begin position="351"/>
        <end position="375"/>
    </location>
</feature>
<reference evidence="5" key="1">
    <citation type="submission" date="2018-06" db="EMBL/GenBank/DDBJ databases">
        <authorList>
            <person name="Zhirakovskaya E."/>
        </authorList>
    </citation>
    <scope>NUCLEOTIDE SEQUENCE</scope>
</reference>
<dbReference type="Pfam" id="PF00990">
    <property type="entry name" value="GGDEF"/>
    <property type="match status" value="1"/>
</dbReference>
<feature type="transmembrane region" description="Helical" evidence="1">
    <location>
        <begin position="268"/>
        <end position="290"/>
    </location>
</feature>
<name>A0A3B0TJ90_9ZZZZ</name>
<organism evidence="5">
    <name type="scientific">hydrothermal vent metagenome</name>
    <dbReference type="NCBI Taxonomy" id="652676"/>
    <lineage>
        <taxon>unclassified sequences</taxon>
        <taxon>metagenomes</taxon>
        <taxon>ecological metagenomes</taxon>
    </lineage>
</organism>
<dbReference type="InterPro" id="IPR011623">
    <property type="entry name" value="7TMR_DISM_rcpt_extracell_dom1"/>
</dbReference>
<dbReference type="Pfam" id="PF07695">
    <property type="entry name" value="7TMR-DISM_7TM"/>
    <property type="match status" value="1"/>
</dbReference>
<dbReference type="InterPro" id="IPR043128">
    <property type="entry name" value="Rev_trsase/Diguanyl_cyclase"/>
</dbReference>